<evidence type="ECO:0000313" key="3">
    <source>
        <dbReference type="Proteomes" id="UP000001396"/>
    </source>
</evidence>
<dbReference type="Pfam" id="PF10229">
    <property type="entry name" value="MMADHC"/>
    <property type="match status" value="1"/>
</dbReference>
<keyword evidence="3" id="KW-1185">Reference proteome</keyword>
<sequence>MSTSIDENNNNSTSNSSSNNSVMMLDVEEYIEALNKRFTIKLCNSKDLQTNLKELFPTPITEILSKQQPIHLILVWTPTTLPMSGYSDRTDVEREQVANTVTLASKICKSISDNNNNNSDSVSYWSDFIDPLSGVPYLNRENVNSIFIPTDMGVPLGIDIIDVGCCQVMRHPEWRVRALFSMIVTNAPIEIISNAIKSQI</sequence>
<dbReference type="GO" id="GO:0009235">
    <property type="term" value="P:cobalamin metabolic process"/>
    <property type="evidence" value="ECO:0007669"/>
    <property type="project" value="InterPro"/>
</dbReference>
<dbReference type="AlphaFoldDB" id="D3BP65"/>
<dbReference type="PANTHER" id="PTHR13192:SF3">
    <property type="entry name" value="COBALAMIN TRAFFICKING PROTEIN CBLD"/>
    <property type="match status" value="1"/>
</dbReference>
<dbReference type="RefSeq" id="XP_020429204.1">
    <property type="nucleotide sequence ID" value="XM_020580617.1"/>
</dbReference>
<dbReference type="STRING" id="670386.D3BP65"/>
<gene>
    <name evidence="2" type="ORF">PPL_09828</name>
</gene>
<comment type="caution">
    <text evidence="2">The sequence shown here is derived from an EMBL/GenBank/DDBJ whole genome shotgun (WGS) entry which is preliminary data.</text>
</comment>
<dbReference type="GeneID" id="31365300"/>
<dbReference type="Proteomes" id="UP000001396">
    <property type="component" value="Unassembled WGS sequence"/>
</dbReference>
<evidence type="ECO:0000313" key="2">
    <source>
        <dbReference type="EMBL" id="EFA77075.1"/>
    </source>
</evidence>
<feature type="region of interest" description="Disordered" evidence="1">
    <location>
        <begin position="1"/>
        <end position="20"/>
    </location>
</feature>
<evidence type="ECO:0000256" key="1">
    <source>
        <dbReference type="SAM" id="MobiDB-lite"/>
    </source>
</evidence>
<accession>D3BP65</accession>
<proteinExistence type="predicted"/>
<reference evidence="2 3" key="1">
    <citation type="journal article" date="2011" name="Genome Res.">
        <title>Phylogeny-wide analysis of social amoeba genomes highlights ancient origins for complex intercellular communication.</title>
        <authorList>
            <person name="Heidel A.J."/>
            <person name="Lawal H.M."/>
            <person name="Felder M."/>
            <person name="Schilde C."/>
            <person name="Helps N.R."/>
            <person name="Tunggal B."/>
            <person name="Rivero F."/>
            <person name="John U."/>
            <person name="Schleicher M."/>
            <person name="Eichinger L."/>
            <person name="Platzer M."/>
            <person name="Noegel A.A."/>
            <person name="Schaap P."/>
            <person name="Gloeckner G."/>
        </authorList>
    </citation>
    <scope>NUCLEOTIDE SEQUENCE [LARGE SCALE GENOMIC DNA]</scope>
    <source>
        <strain evidence="3">ATCC 26659 / Pp 5 / PN500</strain>
    </source>
</reference>
<dbReference type="EMBL" id="ADBJ01000044">
    <property type="protein sequence ID" value="EFA77075.1"/>
    <property type="molecule type" value="Genomic_DNA"/>
</dbReference>
<dbReference type="InParanoid" id="D3BP65"/>
<dbReference type="InterPro" id="IPR019362">
    <property type="entry name" value="MMADHC"/>
</dbReference>
<organism evidence="2 3">
    <name type="scientific">Heterostelium pallidum (strain ATCC 26659 / Pp 5 / PN500)</name>
    <name type="common">Cellular slime mold</name>
    <name type="synonym">Polysphondylium pallidum</name>
    <dbReference type="NCBI Taxonomy" id="670386"/>
    <lineage>
        <taxon>Eukaryota</taxon>
        <taxon>Amoebozoa</taxon>
        <taxon>Evosea</taxon>
        <taxon>Eumycetozoa</taxon>
        <taxon>Dictyostelia</taxon>
        <taxon>Acytosteliales</taxon>
        <taxon>Acytosteliaceae</taxon>
        <taxon>Heterostelium</taxon>
    </lineage>
</organism>
<dbReference type="OMA" id="DVGCCQV"/>
<name>D3BP65_HETP5</name>
<protein>
    <submittedName>
        <fullName evidence="2">Uncharacterized protein</fullName>
    </submittedName>
</protein>
<feature type="compositionally biased region" description="Low complexity" evidence="1">
    <location>
        <begin position="8"/>
        <end position="20"/>
    </location>
</feature>
<dbReference type="PANTHER" id="PTHR13192">
    <property type="entry name" value="MY011 PROTEIN"/>
    <property type="match status" value="1"/>
</dbReference>